<feature type="domain" description="Secretion system C-terminal sorting" evidence="2">
    <location>
        <begin position="536"/>
        <end position="603"/>
    </location>
</feature>
<dbReference type="Pfam" id="PF18962">
    <property type="entry name" value="Por_Secre_tail"/>
    <property type="match status" value="1"/>
</dbReference>
<keyword evidence="1" id="KW-0732">Signal</keyword>
<proteinExistence type="predicted"/>
<dbReference type="Gene3D" id="2.60.120.260">
    <property type="entry name" value="Galactose-binding domain-like"/>
    <property type="match status" value="1"/>
</dbReference>
<evidence type="ECO:0000256" key="1">
    <source>
        <dbReference type="ARBA" id="ARBA00022729"/>
    </source>
</evidence>
<evidence type="ECO:0000313" key="3">
    <source>
        <dbReference type="EMBL" id="RCX01911.1"/>
    </source>
</evidence>
<dbReference type="RefSeq" id="WP_114366515.1">
    <property type="nucleotide sequence ID" value="NZ_BHZF01000001.1"/>
</dbReference>
<name>A0A368ZY75_9FLAO</name>
<reference evidence="3 4" key="1">
    <citation type="submission" date="2018-07" db="EMBL/GenBank/DDBJ databases">
        <title>Genomic Encyclopedia of Type Strains, Phase IV (KMG-IV): sequencing the most valuable type-strain genomes for metagenomic binning, comparative biology and taxonomic classification.</title>
        <authorList>
            <person name="Goeker M."/>
        </authorList>
    </citation>
    <scope>NUCLEOTIDE SEQUENCE [LARGE SCALE GENOMIC DNA]</scope>
    <source>
        <strain evidence="3 4">DSM 21410</strain>
    </source>
</reference>
<dbReference type="AlphaFoldDB" id="A0A368ZY75"/>
<keyword evidence="4" id="KW-1185">Reference proteome</keyword>
<organism evidence="3 4">
    <name type="scientific">Schleiferia thermophila</name>
    <dbReference type="NCBI Taxonomy" id="884107"/>
    <lineage>
        <taxon>Bacteria</taxon>
        <taxon>Pseudomonadati</taxon>
        <taxon>Bacteroidota</taxon>
        <taxon>Flavobacteriia</taxon>
        <taxon>Flavobacteriales</taxon>
        <taxon>Schleiferiaceae</taxon>
        <taxon>Schleiferia</taxon>
    </lineage>
</organism>
<dbReference type="NCBIfam" id="TIGR04183">
    <property type="entry name" value="Por_Secre_tail"/>
    <property type="match status" value="1"/>
</dbReference>
<dbReference type="EMBL" id="QPJS01000006">
    <property type="protein sequence ID" value="RCX01911.1"/>
    <property type="molecule type" value="Genomic_DNA"/>
</dbReference>
<sequence>MKRWIFKIVPLLWIFLHISHTNAQIREMLYTPLRTPMAPPQAKILSSDTIELPVIDDFSYLSILPSQSIWSDIQVTVTRNKATGQITIGTATFDGLDEYGQPYHPTQIATDTCDMLTSRYINLANRTNVWLSFYYQPGGLGEFPEPDDSLALYFWSPDDSTWTSVWRETGPQNQTLTPFKLVMIPVDNVKFLKKGFRFRFVSYGAPSGAFDEWHIDYVYLDANRNANDTLIADPAFVKEHPQVISGAFSAVPWWTFNNSMLVDQVSHRYRKNGLPGSQNLVLGQYRAFSGPNLIASGNGSPTIDDNHPYNTEVEFIQPFTNPLSLPFTPTGEFSIDVQSFFAGANAGLRENDTISHRQEFRNYYSYDDGSPERAFGIVDQGGAITLINLTPLTPDTLVGLYINFVYAGVDATQNEFKIVVYQNLQGIPSTKLYESPEWLRPEYPPRYQNFIEYPLSESVYINTPVYIGVKQKTIHPLNIGFDVNSPGRHLLVFGDGTNWFQSVFQGSLMIRPYFRYQPLDLSVSEETLSDLPFIALFPNPTSERFFIQIPENQTYLAEMYTIDGKVVKRLTTSGKLTEVPINDLPDGMYLVRLTNLKNHNTQHLKLIKKN</sequence>
<evidence type="ECO:0000313" key="4">
    <source>
        <dbReference type="Proteomes" id="UP000253517"/>
    </source>
</evidence>
<protein>
    <submittedName>
        <fullName evidence="3">Putative secreted protein (Por secretion system target)</fullName>
    </submittedName>
</protein>
<evidence type="ECO:0000259" key="2">
    <source>
        <dbReference type="Pfam" id="PF18962"/>
    </source>
</evidence>
<gene>
    <name evidence="3" type="ORF">DES35_10610</name>
</gene>
<accession>A0A368ZY75</accession>
<comment type="caution">
    <text evidence="3">The sequence shown here is derived from an EMBL/GenBank/DDBJ whole genome shotgun (WGS) entry which is preliminary data.</text>
</comment>
<dbReference type="InterPro" id="IPR026444">
    <property type="entry name" value="Secre_tail"/>
</dbReference>
<dbReference type="Proteomes" id="UP000253517">
    <property type="component" value="Unassembled WGS sequence"/>
</dbReference>